<dbReference type="AlphaFoldDB" id="A0A4S1CC23"/>
<organism evidence="1 2">
    <name type="scientific">Geomonas terrae</name>
    <dbReference type="NCBI Taxonomy" id="2562681"/>
    <lineage>
        <taxon>Bacteria</taxon>
        <taxon>Pseudomonadati</taxon>
        <taxon>Thermodesulfobacteriota</taxon>
        <taxon>Desulfuromonadia</taxon>
        <taxon>Geobacterales</taxon>
        <taxon>Geobacteraceae</taxon>
        <taxon>Geomonas</taxon>
    </lineage>
</organism>
<dbReference type="EMBL" id="SRSC01000004">
    <property type="protein sequence ID" value="TGU70917.1"/>
    <property type="molecule type" value="Genomic_DNA"/>
</dbReference>
<reference evidence="1 2" key="1">
    <citation type="submission" date="2019-04" db="EMBL/GenBank/DDBJ databases">
        <title>Geobacter oryzae sp. nov., ferric-reducing bacteria isolated from paddy soil.</title>
        <authorList>
            <person name="Xu Z."/>
            <person name="Masuda Y."/>
            <person name="Itoh H."/>
            <person name="Senoo K."/>
        </authorList>
    </citation>
    <scope>NUCLEOTIDE SEQUENCE [LARGE SCALE GENOMIC DNA]</scope>
    <source>
        <strain evidence="1 2">Red111</strain>
    </source>
</reference>
<dbReference type="Gene3D" id="2.150.10.10">
    <property type="entry name" value="Serralysin-like metalloprotease, C-terminal"/>
    <property type="match status" value="1"/>
</dbReference>
<comment type="caution">
    <text evidence="1">The sequence shown here is derived from an EMBL/GenBank/DDBJ whole genome shotgun (WGS) entry which is preliminary data.</text>
</comment>
<dbReference type="RefSeq" id="WP_135872366.1">
    <property type="nucleotide sequence ID" value="NZ_SRSC01000004.1"/>
</dbReference>
<evidence type="ECO:0000313" key="2">
    <source>
        <dbReference type="Proteomes" id="UP000306416"/>
    </source>
</evidence>
<sequence>MTVQIDDTIDLTAVHISTTTPIIGENAGVTFNIHLDNVPHGSASATVDVYDSFTGVTKTETVFLDASGNGSFSVTPSNLATASITATVSAVSGGNYEGVDLTGAHATASVDHGITLTPVGVTVSEANLPDGTSPSAASLTQTGSLTITALDGISNVHIGNTDISIAALHNLGTSGPISIDGVSYGQMTVTDFTETSTGGTIQYSFTLDDNILTPPASVESYVEQVSVAVTDANGTVAGASLGITIVDDHPTFTQADHAFVGNEDSTTAGVLYGNHDIHFGADSVGSISVVGDSLDGKISYEYITNADGSVTASAYSDTTHNASTHFFDLTINTDGAYAFDMVNARATHSSGTISLLNVNGGAATNSFVLNDATFHSIDTNHNGTIDKAEELKPTSTGFGVANGNVDVGEQFNITFTNGVAVDTISLYAKVQAAGSLVMSYVTDHLNADGTYDHGTVTIGSNGTMDFNPVHDFTSITFTVTSGTGKLDSFSYTERLIPNDETLHFQVSATDGDGDHTGTHSLDVTLLGAHSAGSVITGTDANDAMVGTSGNDIFSTGGGHDTIMATHGNDHILDYNVNQDTLDISNLLANATRDNLQGGVTADNHLQVTVVDSSHNPIATVTFDGLDASTTSMDSLLDSIKTQH</sequence>
<proteinExistence type="predicted"/>
<evidence type="ECO:0008006" key="3">
    <source>
        <dbReference type="Google" id="ProtNLM"/>
    </source>
</evidence>
<gene>
    <name evidence="1" type="ORF">E4633_18195</name>
</gene>
<evidence type="ECO:0000313" key="1">
    <source>
        <dbReference type="EMBL" id="TGU70917.1"/>
    </source>
</evidence>
<name>A0A4S1CC23_9BACT</name>
<dbReference type="InterPro" id="IPR011049">
    <property type="entry name" value="Serralysin-like_metalloprot_C"/>
</dbReference>
<protein>
    <recommendedName>
        <fullName evidence="3">Type I secretion C-terminal target domain-containing protein</fullName>
    </recommendedName>
</protein>
<accession>A0A4S1CC23</accession>
<dbReference type="Proteomes" id="UP000306416">
    <property type="component" value="Unassembled WGS sequence"/>
</dbReference>
<keyword evidence="2" id="KW-1185">Reference proteome</keyword>